<feature type="region of interest" description="Disordered" evidence="1">
    <location>
        <begin position="629"/>
        <end position="653"/>
    </location>
</feature>
<protein>
    <recommendedName>
        <fullName evidence="2">Type IV secretion system coupling protein TraD DNA-binding domain-containing protein</fullName>
    </recommendedName>
</protein>
<reference evidence="3 4" key="1">
    <citation type="journal article" date="2016" name="Nat. Commun.">
        <title>Thousands of microbial genomes shed light on interconnected biogeochemical processes in an aquifer system.</title>
        <authorList>
            <person name="Anantharaman K."/>
            <person name="Brown C.T."/>
            <person name="Hug L.A."/>
            <person name="Sharon I."/>
            <person name="Castelle C.J."/>
            <person name="Probst A.J."/>
            <person name="Thomas B.C."/>
            <person name="Singh A."/>
            <person name="Wilkins M.J."/>
            <person name="Karaoz U."/>
            <person name="Brodie E.L."/>
            <person name="Williams K.H."/>
            <person name="Hubbard S.S."/>
            <person name="Banfield J.F."/>
        </authorList>
    </citation>
    <scope>NUCLEOTIDE SEQUENCE [LARGE SCALE GENOMIC DNA]</scope>
</reference>
<dbReference type="SUPFAM" id="SSF52540">
    <property type="entry name" value="P-loop containing nucleoside triphosphate hydrolases"/>
    <property type="match status" value="1"/>
</dbReference>
<dbReference type="InterPro" id="IPR019476">
    <property type="entry name" value="T4SS_TraD_DNA-bd"/>
</dbReference>
<feature type="compositionally biased region" description="Basic and acidic residues" evidence="1">
    <location>
        <begin position="562"/>
        <end position="572"/>
    </location>
</feature>
<dbReference type="AlphaFoldDB" id="A0A1G2D815"/>
<feature type="region of interest" description="Disordered" evidence="1">
    <location>
        <begin position="463"/>
        <end position="586"/>
    </location>
</feature>
<comment type="caution">
    <text evidence="3">The sequence shown here is derived from an EMBL/GenBank/DDBJ whole genome shotgun (WGS) entry which is preliminary data.</text>
</comment>
<dbReference type="Proteomes" id="UP000178099">
    <property type="component" value="Unassembled WGS sequence"/>
</dbReference>
<proteinExistence type="predicted"/>
<organism evidence="3 4">
    <name type="scientific">Candidatus Lloydbacteria bacterium RIFCSPHIGHO2_02_FULL_51_22</name>
    <dbReference type="NCBI Taxonomy" id="1798663"/>
    <lineage>
        <taxon>Bacteria</taxon>
        <taxon>Candidatus Lloydiibacteriota</taxon>
    </lineage>
</organism>
<accession>A0A1G2D815</accession>
<feature type="domain" description="Type IV secretion system coupling protein TraD DNA-binding" evidence="2">
    <location>
        <begin position="71"/>
        <end position="388"/>
    </location>
</feature>
<evidence type="ECO:0000259" key="2">
    <source>
        <dbReference type="Pfam" id="PF10412"/>
    </source>
</evidence>
<feature type="compositionally biased region" description="Basic and acidic residues" evidence="1">
    <location>
        <begin position="507"/>
        <end position="542"/>
    </location>
</feature>
<dbReference type="EMBL" id="MHLN01000047">
    <property type="protein sequence ID" value="OGZ09693.1"/>
    <property type="molecule type" value="Genomic_DNA"/>
</dbReference>
<evidence type="ECO:0000313" key="3">
    <source>
        <dbReference type="EMBL" id="OGZ09693.1"/>
    </source>
</evidence>
<feature type="compositionally biased region" description="Polar residues" evidence="1">
    <location>
        <begin position="471"/>
        <end position="480"/>
    </location>
</feature>
<dbReference type="Gene3D" id="3.40.50.300">
    <property type="entry name" value="P-loop containing nucleotide triphosphate hydrolases"/>
    <property type="match status" value="2"/>
</dbReference>
<dbReference type="InterPro" id="IPR051162">
    <property type="entry name" value="T4SS_component"/>
</dbReference>
<feature type="compositionally biased region" description="Basic and acidic residues" evidence="1">
    <location>
        <begin position="641"/>
        <end position="653"/>
    </location>
</feature>
<dbReference type="PANTHER" id="PTHR30121:SF11">
    <property type="entry name" value="AAA+ ATPASE DOMAIN-CONTAINING PROTEIN"/>
    <property type="match status" value="1"/>
</dbReference>
<dbReference type="CDD" id="cd01127">
    <property type="entry name" value="TrwB_TraG_TraD_VirD4"/>
    <property type="match status" value="1"/>
</dbReference>
<feature type="compositionally biased region" description="Basic and acidic residues" evidence="1">
    <location>
        <begin position="735"/>
        <end position="745"/>
    </location>
</feature>
<feature type="region of interest" description="Disordered" evidence="1">
    <location>
        <begin position="667"/>
        <end position="745"/>
    </location>
</feature>
<feature type="compositionally biased region" description="Basic and acidic residues" evidence="1">
    <location>
        <begin position="668"/>
        <end position="681"/>
    </location>
</feature>
<dbReference type="PANTHER" id="PTHR30121">
    <property type="entry name" value="UNCHARACTERIZED PROTEIN YJGR-RELATED"/>
    <property type="match status" value="1"/>
</dbReference>
<sequence length="745" mass="83839">MRGATSSSSRAKSKFSFFLTAPLASLFRREALFSTTREDAILKETNFDMNEEKVIYFAKHDYRGQGKTFGIKPNDRSRHVYVVGKTGMGKSTLLENMAVQDIRNGNGMAFIDPHGATAETLLAYVPEERIQDVIYFAPFDIDHPVSFNVMEDVGYDKRHLVASGLMSAFKKIWKDTWSARMEYILTNTLLALLEYPDSTLIDVNKMLIDKDFRKKVLLHVNDPIVKSFWVDEFAKFTDSYAREATPAIQNKIGQFVSNPLIRNIIGQKTSSFDIRKVMDEKKILIINLSKGRMGDTNTQLLGSMIVIKIYLAAMSRADLSPKEVQKLPNFYFFVDEFQSFANETFADILSEARKYKLNLTIAHQYIEQMPEEVRDAVFGNVGTMIAFRVGAFDAEVLEKEFAPVFTAEDIVNLGFAQIYLKLMIDGLSSKPFSATTLPPLEYPEINNTQAIIDYTRAHYTKGREGVEDSIRGQSASTGVSVPSKAVEEKRAPPVRAPRESVSAAAPRVREEVPRERVSAPAPRTREDVPVERRKEAPRERRAGSASPLQAEPPRPPGQTGERNPRPAQKEKTMPAPVQERVFPKKEEVSRPFKGVLKEMMPRPTEKEEVRRVIPLAPFAPPYVKEEITPPASVSLKFLRPNKKDERSPEHLSELRKALGEALAAEGNNAKELEEAQQEVKKSPSVSPQREDKPRIPSYPQRVERPAGHPVPVDRGVAVAPAPLSPTRTPPEIPEDTLRNMLKVEE</sequence>
<evidence type="ECO:0000256" key="1">
    <source>
        <dbReference type="SAM" id="MobiDB-lite"/>
    </source>
</evidence>
<evidence type="ECO:0000313" key="4">
    <source>
        <dbReference type="Proteomes" id="UP000178099"/>
    </source>
</evidence>
<gene>
    <name evidence="3" type="ORF">A3D67_02045</name>
</gene>
<dbReference type="Pfam" id="PF10412">
    <property type="entry name" value="TrwB_AAD_bind"/>
    <property type="match status" value="1"/>
</dbReference>
<dbReference type="InterPro" id="IPR027417">
    <property type="entry name" value="P-loop_NTPase"/>
</dbReference>
<name>A0A1G2D815_9BACT</name>